<comment type="caution">
    <text evidence="1">The sequence shown here is derived from an EMBL/GenBank/DDBJ whole genome shotgun (WGS) entry which is preliminary data.</text>
</comment>
<dbReference type="EMBL" id="CAAALY010038449">
    <property type="protein sequence ID" value="VEL18747.1"/>
    <property type="molecule type" value="Genomic_DNA"/>
</dbReference>
<evidence type="ECO:0000313" key="2">
    <source>
        <dbReference type="Proteomes" id="UP000784294"/>
    </source>
</evidence>
<reference evidence="1" key="1">
    <citation type="submission" date="2018-11" db="EMBL/GenBank/DDBJ databases">
        <authorList>
            <consortium name="Pathogen Informatics"/>
        </authorList>
    </citation>
    <scope>NUCLEOTIDE SEQUENCE</scope>
</reference>
<name>A0A3S5A3E3_9PLAT</name>
<sequence>MAKVQSFLVRRPQPLSLSNRAASLHCLVPLVGMPNSPGSLHSFAGTTIVSGPSRRSALLPTVAVPSGIPQSSSSISSEKRAVMAALISPLTVDNAASTASGQSVVPPTMTKLAQDHVPSSLSVTHGFGMETHASFVGSQGPSQLALRIMSEPGTASPQLQRHSCSGQPIILSEYGAAPEALSKQWCLG</sequence>
<protein>
    <submittedName>
        <fullName evidence="1">Uncharacterized protein</fullName>
    </submittedName>
</protein>
<proteinExistence type="predicted"/>
<organism evidence="1 2">
    <name type="scientific">Protopolystoma xenopodis</name>
    <dbReference type="NCBI Taxonomy" id="117903"/>
    <lineage>
        <taxon>Eukaryota</taxon>
        <taxon>Metazoa</taxon>
        <taxon>Spiralia</taxon>
        <taxon>Lophotrochozoa</taxon>
        <taxon>Platyhelminthes</taxon>
        <taxon>Monogenea</taxon>
        <taxon>Polyopisthocotylea</taxon>
        <taxon>Polystomatidea</taxon>
        <taxon>Polystomatidae</taxon>
        <taxon>Protopolystoma</taxon>
    </lineage>
</organism>
<accession>A0A3S5A3E3</accession>
<keyword evidence="2" id="KW-1185">Reference proteome</keyword>
<gene>
    <name evidence="1" type="ORF">PXEA_LOCUS12187</name>
</gene>
<dbReference type="Proteomes" id="UP000784294">
    <property type="component" value="Unassembled WGS sequence"/>
</dbReference>
<evidence type="ECO:0000313" key="1">
    <source>
        <dbReference type="EMBL" id="VEL18747.1"/>
    </source>
</evidence>
<dbReference type="AlphaFoldDB" id="A0A3S5A3E3"/>